<sequence>MHCTLAHPPTCSHATPAAAQTSAPTPVSSHTASEQSPANHNLPQCCHCGWRGAHAPTCPFK</sequence>
<evidence type="ECO:0000313" key="3">
    <source>
        <dbReference type="Proteomes" id="UP000016930"/>
    </source>
</evidence>
<feature type="compositionally biased region" description="Polar residues" evidence="1">
    <location>
        <begin position="30"/>
        <end position="39"/>
    </location>
</feature>
<evidence type="ECO:0000313" key="2">
    <source>
        <dbReference type="EMBL" id="EMD42257.1"/>
    </source>
</evidence>
<protein>
    <submittedName>
        <fullName evidence="2">Uncharacterized protein</fullName>
    </submittedName>
</protein>
<dbReference type="EMBL" id="KB445791">
    <property type="protein sequence ID" value="EMD42257.1"/>
    <property type="molecule type" value="Genomic_DNA"/>
</dbReference>
<dbReference type="OrthoDB" id="2793122at2759"/>
<organism evidence="2 3">
    <name type="scientific">Ceriporiopsis subvermispora (strain B)</name>
    <name type="common">White-rot fungus</name>
    <name type="synonym">Gelatoporia subvermispora</name>
    <dbReference type="NCBI Taxonomy" id="914234"/>
    <lineage>
        <taxon>Eukaryota</taxon>
        <taxon>Fungi</taxon>
        <taxon>Dikarya</taxon>
        <taxon>Basidiomycota</taxon>
        <taxon>Agaricomycotina</taxon>
        <taxon>Agaricomycetes</taxon>
        <taxon>Polyporales</taxon>
        <taxon>Gelatoporiaceae</taxon>
        <taxon>Gelatoporia</taxon>
    </lineage>
</organism>
<reference evidence="2 3" key="1">
    <citation type="journal article" date="2012" name="Proc. Natl. Acad. Sci. U.S.A.">
        <title>Comparative genomics of Ceriporiopsis subvermispora and Phanerochaete chrysosporium provide insight into selective ligninolysis.</title>
        <authorList>
            <person name="Fernandez-Fueyo E."/>
            <person name="Ruiz-Duenas F.J."/>
            <person name="Ferreira P."/>
            <person name="Floudas D."/>
            <person name="Hibbett D.S."/>
            <person name="Canessa P."/>
            <person name="Larrondo L.F."/>
            <person name="James T.Y."/>
            <person name="Seelenfreund D."/>
            <person name="Lobos S."/>
            <person name="Polanco R."/>
            <person name="Tello M."/>
            <person name="Honda Y."/>
            <person name="Watanabe T."/>
            <person name="Watanabe T."/>
            <person name="Ryu J.S."/>
            <person name="Kubicek C.P."/>
            <person name="Schmoll M."/>
            <person name="Gaskell J."/>
            <person name="Hammel K.E."/>
            <person name="St John F.J."/>
            <person name="Vanden Wymelenberg A."/>
            <person name="Sabat G."/>
            <person name="Splinter BonDurant S."/>
            <person name="Syed K."/>
            <person name="Yadav J.S."/>
            <person name="Doddapaneni H."/>
            <person name="Subramanian V."/>
            <person name="Lavin J.L."/>
            <person name="Oguiza J.A."/>
            <person name="Perez G."/>
            <person name="Pisabarro A.G."/>
            <person name="Ramirez L."/>
            <person name="Santoyo F."/>
            <person name="Master E."/>
            <person name="Coutinho P.M."/>
            <person name="Henrissat B."/>
            <person name="Lombard V."/>
            <person name="Magnuson J.K."/>
            <person name="Kuees U."/>
            <person name="Hori C."/>
            <person name="Igarashi K."/>
            <person name="Samejima M."/>
            <person name="Held B.W."/>
            <person name="Barry K.W."/>
            <person name="LaButti K.M."/>
            <person name="Lapidus A."/>
            <person name="Lindquist E.A."/>
            <person name="Lucas S.M."/>
            <person name="Riley R."/>
            <person name="Salamov A.A."/>
            <person name="Hoffmeister D."/>
            <person name="Schwenk D."/>
            <person name="Hadar Y."/>
            <person name="Yarden O."/>
            <person name="de Vries R.P."/>
            <person name="Wiebenga A."/>
            <person name="Stenlid J."/>
            <person name="Eastwood D."/>
            <person name="Grigoriev I.V."/>
            <person name="Berka R.M."/>
            <person name="Blanchette R.A."/>
            <person name="Kersten P."/>
            <person name="Martinez A.T."/>
            <person name="Vicuna R."/>
            <person name="Cullen D."/>
        </authorList>
    </citation>
    <scope>NUCLEOTIDE SEQUENCE [LARGE SCALE GENOMIC DNA]</scope>
    <source>
        <strain evidence="2 3">B</strain>
    </source>
</reference>
<feature type="compositionally biased region" description="Low complexity" evidence="1">
    <location>
        <begin position="14"/>
        <end position="29"/>
    </location>
</feature>
<gene>
    <name evidence="2" type="ORF">CERSUDRAFT_79851</name>
</gene>
<dbReference type="AlphaFoldDB" id="M2RUW3"/>
<dbReference type="HOGENOM" id="CLU_197734_1_0_1"/>
<dbReference type="Proteomes" id="UP000016930">
    <property type="component" value="Unassembled WGS sequence"/>
</dbReference>
<name>M2RUW3_CERS8</name>
<feature type="region of interest" description="Disordered" evidence="1">
    <location>
        <begin position="1"/>
        <end position="39"/>
    </location>
</feature>
<accession>M2RUW3</accession>
<evidence type="ECO:0000256" key="1">
    <source>
        <dbReference type="SAM" id="MobiDB-lite"/>
    </source>
</evidence>
<proteinExistence type="predicted"/>
<keyword evidence="3" id="KW-1185">Reference proteome</keyword>